<sequence>MWLIVELLLVIGKVLCLGTVITQISALLVEGFVHPDYKPVLEAFKRNLHKGWERDGAAFAVYHNGRMVIDIWGGFADFDSCRPWREDTMSIAFSSSKAVGAVCVALLVDRKLVSYDDKVASFWPEFATRGKEEITLQMVMEHTAGLPLIDHKITFEEASDWVSMSNRFEDQKPIWKPGTRVGYHALTFGWLVDLIIRRVDPGKRGVGQFFREEIAIPHNIDFHFGLPVELTHRVSRIRKPSMWNRVEEWLADPETVDYRSVFKNYLTNGLMLRVVDNATWLQSIFRVTLNNPELYRLEQCAALGIGTSRSLAKLMQLYMDGKIVSKQTVELTSHPTVVKMRDCVTYATTDRGWGFTHSHFAYKLCFAYLSNGLKSGLGDRARPYVQLLRALYSTLPERNNNKLDLFHVDTSFQLELEE</sequence>
<accession>A0AA36DEC0</accession>
<dbReference type="InterPro" id="IPR012338">
    <property type="entry name" value="Beta-lactam/transpept-like"/>
</dbReference>
<dbReference type="SUPFAM" id="SSF56601">
    <property type="entry name" value="beta-lactamase/transpeptidase-like"/>
    <property type="match status" value="1"/>
</dbReference>
<dbReference type="PANTHER" id="PTHR43319:SF4">
    <property type="entry name" value="BETA-LACTAMASE DOMAIN-CONTAINING PROTEIN 2"/>
    <property type="match status" value="1"/>
</dbReference>
<keyword evidence="3" id="KW-1185">Reference proteome</keyword>
<reference evidence="2" key="1">
    <citation type="submission" date="2023-06" db="EMBL/GenBank/DDBJ databases">
        <authorList>
            <person name="Delattre M."/>
        </authorList>
    </citation>
    <scope>NUCLEOTIDE SEQUENCE</scope>
    <source>
        <strain evidence="2">AF72</strain>
    </source>
</reference>
<dbReference type="AlphaFoldDB" id="A0AA36DEC0"/>
<organism evidence="2 3">
    <name type="scientific">Mesorhabditis spiculigera</name>
    <dbReference type="NCBI Taxonomy" id="96644"/>
    <lineage>
        <taxon>Eukaryota</taxon>
        <taxon>Metazoa</taxon>
        <taxon>Ecdysozoa</taxon>
        <taxon>Nematoda</taxon>
        <taxon>Chromadorea</taxon>
        <taxon>Rhabditida</taxon>
        <taxon>Rhabditina</taxon>
        <taxon>Rhabditomorpha</taxon>
        <taxon>Rhabditoidea</taxon>
        <taxon>Rhabditidae</taxon>
        <taxon>Mesorhabditinae</taxon>
        <taxon>Mesorhabditis</taxon>
    </lineage>
</organism>
<gene>
    <name evidence="2" type="ORF">MSPICULIGERA_LOCUS23700</name>
</gene>
<feature type="domain" description="Beta-lactamase-related" evidence="1">
    <location>
        <begin position="44"/>
        <end position="375"/>
    </location>
</feature>
<dbReference type="EMBL" id="CATQJA010002706">
    <property type="protein sequence ID" value="CAJ0585688.1"/>
    <property type="molecule type" value="Genomic_DNA"/>
</dbReference>
<dbReference type="Proteomes" id="UP001177023">
    <property type="component" value="Unassembled WGS sequence"/>
</dbReference>
<name>A0AA36DEC0_9BILA</name>
<dbReference type="InterPro" id="IPR001466">
    <property type="entry name" value="Beta-lactam-related"/>
</dbReference>
<dbReference type="Gene3D" id="3.40.710.10">
    <property type="entry name" value="DD-peptidase/beta-lactamase superfamily"/>
    <property type="match status" value="1"/>
</dbReference>
<feature type="non-terminal residue" evidence="2">
    <location>
        <position position="1"/>
    </location>
</feature>
<dbReference type="PANTHER" id="PTHR43319">
    <property type="entry name" value="BETA-LACTAMASE-RELATED"/>
    <property type="match status" value="1"/>
</dbReference>
<dbReference type="InterPro" id="IPR052907">
    <property type="entry name" value="Beta-lactamase/esterase"/>
</dbReference>
<proteinExistence type="predicted"/>
<comment type="caution">
    <text evidence="2">The sequence shown here is derived from an EMBL/GenBank/DDBJ whole genome shotgun (WGS) entry which is preliminary data.</text>
</comment>
<dbReference type="Pfam" id="PF00144">
    <property type="entry name" value="Beta-lactamase"/>
    <property type="match status" value="1"/>
</dbReference>
<evidence type="ECO:0000313" key="3">
    <source>
        <dbReference type="Proteomes" id="UP001177023"/>
    </source>
</evidence>
<evidence type="ECO:0000259" key="1">
    <source>
        <dbReference type="Pfam" id="PF00144"/>
    </source>
</evidence>
<protein>
    <recommendedName>
        <fullName evidence="1">Beta-lactamase-related domain-containing protein</fullName>
    </recommendedName>
</protein>
<evidence type="ECO:0000313" key="2">
    <source>
        <dbReference type="EMBL" id="CAJ0585688.1"/>
    </source>
</evidence>